<dbReference type="HOGENOM" id="CLU_001724_4_3_1"/>
<dbReference type="Proteomes" id="UP000032141">
    <property type="component" value="Chromosome C3"/>
</dbReference>
<evidence type="ECO:0000313" key="1">
    <source>
        <dbReference type="EnsemblPlants" id="Bo3g179530.1"/>
    </source>
</evidence>
<organism evidence="1 2">
    <name type="scientific">Brassica oleracea var. oleracea</name>
    <dbReference type="NCBI Taxonomy" id="109376"/>
    <lineage>
        <taxon>Eukaryota</taxon>
        <taxon>Viridiplantae</taxon>
        <taxon>Streptophyta</taxon>
        <taxon>Embryophyta</taxon>
        <taxon>Tracheophyta</taxon>
        <taxon>Spermatophyta</taxon>
        <taxon>Magnoliopsida</taxon>
        <taxon>eudicotyledons</taxon>
        <taxon>Gunneridae</taxon>
        <taxon>Pentapetalae</taxon>
        <taxon>rosids</taxon>
        <taxon>malvids</taxon>
        <taxon>Brassicales</taxon>
        <taxon>Brassicaceae</taxon>
        <taxon>Brassiceae</taxon>
        <taxon>Brassica</taxon>
    </lineage>
</organism>
<evidence type="ECO:0000313" key="2">
    <source>
        <dbReference type="Proteomes" id="UP000032141"/>
    </source>
</evidence>
<dbReference type="SUPFAM" id="SSF53756">
    <property type="entry name" value="UDP-Glycosyltransferase/glycogen phosphorylase"/>
    <property type="match status" value="1"/>
</dbReference>
<reference evidence="1" key="2">
    <citation type="submission" date="2015-03" db="UniProtKB">
        <authorList>
            <consortium name="EnsemblPlants"/>
        </authorList>
    </citation>
    <scope>IDENTIFICATION</scope>
</reference>
<protein>
    <submittedName>
        <fullName evidence="1">Uncharacterized protein</fullName>
    </submittedName>
</protein>
<dbReference type="Gene3D" id="3.40.50.2000">
    <property type="entry name" value="Glycogen Phosphorylase B"/>
    <property type="match status" value="1"/>
</dbReference>
<dbReference type="STRING" id="109376.A0A0D3BMG5"/>
<reference evidence="1 2" key="1">
    <citation type="journal article" date="2014" name="Genome Biol.">
        <title>Transcriptome and methylome profiling reveals relics of genome dominance in the mesopolyploid Brassica oleracea.</title>
        <authorList>
            <person name="Parkin I.A."/>
            <person name="Koh C."/>
            <person name="Tang H."/>
            <person name="Robinson S.J."/>
            <person name="Kagale S."/>
            <person name="Clarke W.E."/>
            <person name="Town C.D."/>
            <person name="Nixon J."/>
            <person name="Krishnakumar V."/>
            <person name="Bidwell S.L."/>
            <person name="Denoeud F."/>
            <person name="Belcram H."/>
            <person name="Links M.G."/>
            <person name="Just J."/>
            <person name="Clarke C."/>
            <person name="Bender T."/>
            <person name="Huebert T."/>
            <person name="Mason A.S."/>
            <person name="Pires J.C."/>
            <person name="Barker G."/>
            <person name="Moore J."/>
            <person name="Walley P.G."/>
            <person name="Manoli S."/>
            <person name="Batley J."/>
            <person name="Edwards D."/>
            <person name="Nelson M.N."/>
            <person name="Wang X."/>
            <person name="Paterson A.H."/>
            <person name="King G."/>
            <person name="Bancroft I."/>
            <person name="Chalhoub B."/>
            <person name="Sharpe A.G."/>
        </authorList>
    </citation>
    <scope>NUCLEOTIDE SEQUENCE</scope>
    <source>
        <strain evidence="1 2">cv. TO1000</strain>
    </source>
</reference>
<dbReference type="AlphaFoldDB" id="A0A0D3BMG5"/>
<name>A0A0D3BMG5_BRAOL</name>
<proteinExistence type="predicted"/>
<sequence>MGSKLHAFMYPCFASCHMIPYLHLANKLAAKRHHITYLLPKKAQKQLESLSLFLDSIFFHPLTLPPVEGLHVGVETTADLPPNTTVPWIPEMAKEFEVKSVRYQTVSATCVAIALAPGVELWFPQQPSYPSSKMVLRGHDANLL</sequence>
<dbReference type="eggNOG" id="KOG1192">
    <property type="taxonomic scope" value="Eukaryota"/>
</dbReference>
<dbReference type="EnsemblPlants" id="Bo3g179530.1">
    <property type="protein sequence ID" value="Bo3g179530.1"/>
    <property type="gene ID" value="Bo3g179530"/>
</dbReference>
<dbReference type="Gramene" id="Bo3g179530.1">
    <property type="protein sequence ID" value="Bo3g179530.1"/>
    <property type="gene ID" value="Bo3g179530"/>
</dbReference>
<dbReference type="OMA" id="HITYLLP"/>
<keyword evidence="2" id="KW-1185">Reference proteome</keyword>
<accession>A0A0D3BMG5</accession>